<dbReference type="EMBL" id="CABPRJ010001435">
    <property type="protein sequence ID" value="VVC36657.1"/>
    <property type="molecule type" value="Genomic_DNA"/>
</dbReference>
<evidence type="ECO:0000256" key="2">
    <source>
        <dbReference type="ARBA" id="ARBA00023002"/>
    </source>
</evidence>
<keyword evidence="4" id="KW-1185">Reference proteome</keyword>
<proteinExistence type="inferred from homology"/>
<sequence>MEGAIGVGYAIADELLRRNVATVIITGTDEQQGQKAASRLSRQHCPGMVRFHKMHPGNSSAYENAFKYIKENFSTVDIFINNARNVLPTFTLDVDDVINTHLMHQIQGIILARNHMQSGSVIINHTSALGLGNTVVQPTMIMHCAASSGLIATSRAFSDKIYYDKNRIRIITLCSDLLPPVHSVRIGDSIYCKLPENESSSNNIVEAIAKSTAYLVERGPSGTVWLCERDWTLNMLSIRSLAKQIYDEENKEPEAETSERLII</sequence>
<dbReference type="GO" id="GO:0005737">
    <property type="term" value="C:cytoplasm"/>
    <property type="evidence" value="ECO:0007669"/>
    <property type="project" value="TreeGrafter"/>
</dbReference>
<dbReference type="PANTHER" id="PTHR44229">
    <property type="entry name" value="15-HYDROXYPROSTAGLANDIN DEHYDROGENASE [NAD(+)]"/>
    <property type="match status" value="1"/>
</dbReference>
<dbReference type="PANTHER" id="PTHR44229:SF8">
    <property type="entry name" value="ALCOHOL DEHYDROGENASE-RELATED"/>
    <property type="match status" value="1"/>
</dbReference>
<evidence type="ECO:0000256" key="1">
    <source>
        <dbReference type="ARBA" id="ARBA00006484"/>
    </source>
</evidence>
<dbReference type="InterPro" id="IPR002347">
    <property type="entry name" value="SDR_fam"/>
</dbReference>
<dbReference type="InterPro" id="IPR036291">
    <property type="entry name" value="NAD(P)-bd_dom_sf"/>
</dbReference>
<reference evidence="3 4" key="1">
    <citation type="submission" date="2019-08" db="EMBL/GenBank/DDBJ databases">
        <authorList>
            <person name="Alioto T."/>
            <person name="Alioto T."/>
            <person name="Gomez Garrido J."/>
        </authorList>
    </citation>
    <scope>NUCLEOTIDE SEQUENCE [LARGE SCALE GENOMIC DNA]</scope>
</reference>
<name>A0A5E4MWG1_9HEMI</name>
<dbReference type="SUPFAM" id="SSF51735">
    <property type="entry name" value="NAD(P)-binding Rossmann-fold domains"/>
    <property type="match status" value="1"/>
</dbReference>
<evidence type="ECO:0000313" key="4">
    <source>
        <dbReference type="Proteomes" id="UP000325440"/>
    </source>
</evidence>
<dbReference type="Proteomes" id="UP000325440">
    <property type="component" value="Unassembled WGS sequence"/>
</dbReference>
<dbReference type="GO" id="GO:0016616">
    <property type="term" value="F:oxidoreductase activity, acting on the CH-OH group of donors, NAD or NADP as acceptor"/>
    <property type="evidence" value="ECO:0007669"/>
    <property type="project" value="TreeGrafter"/>
</dbReference>
<dbReference type="OrthoDB" id="6616491at2759"/>
<protein>
    <submittedName>
        <fullName evidence="3">Short-chain dehydrogenase/reductase SDR,NAD(P)-binding domain</fullName>
    </submittedName>
</protein>
<accession>A0A5E4MWG1</accession>
<dbReference type="AlphaFoldDB" id="A0A5E4MWG1"/>
<evidence type="ECO:0000313" key="3">
    <source>
        <dbReference type="EMBL" id="VVC36657.1"/>
    </source>
</evidence>
<dbReference type="Gene3D" id="3.40.50.720">
    <property type="entry name" value="NAD(P)-binding Rossmann-like Domain"/>
    <property type="match status" value="1"/>
</dbReference>
<gene>
    <name evidence="3" type="ORF">CINCED_3A015846</name>
</gene>
<dbReference type="Pfam" id="PF00106">
    <property type="entry name" value="adh_short"/>
    <property type="match status" value="1"/>
</dbReference>
<organism evidence="3 4">
    <name type="scientific">Cinara cedri</name>
    <dbReference type="NCBI Taxonomy" id="506608"/>
    <lineage>
        <taxon>Eukaryota</taxon>
        <taxon>Metazoa</taxon>
        <taxon>Ecdysozoa</taxon>
        <taxon>Arthropoda</taxon>
        <taxon>Hexapoda</taxon>
        <taxon>Insecta</taxon>
        <taxon>Pterygota</taxon>
        <taxon>Neoptera</taxon>
        <taxon>Paraneoptera</taxon>
        <taxon>Hemiptera</taxon>
        <taxon>Sternorrhyncha</taxon>
        <taxon>Aphidomorpha</taxon>
        <taxon>Aphidoidea</taxon>
        <taxon>Aphididae</taxon>
        <taxon>Lachninae</taxon>
        <taxon>Cinara</taxon>
    </lineage>
</organism>
<keyword evidence="2" id="KW-0560">Oxidoreductase</keyword>
<comment type="similarity">
    <text evidence="1">Belongs to the short-chain dehydrogenases/reductases (SDR) family.</text>
</comment>